<feature type="transmembrane region" description="Helical" evidence="9">
    <location>
        <begin position="37"/>
        <end position="62"/>
    </location>
</feature>
<dbReference type="EnsemblMetazoa" id="G3846.1">
    <property type="protein sequence ID" value="G3846.1:cds"/>
    <property type="gene ID" value="G3846"/>
</dbReference>
<feature type="transmembrane region" description="Helical" evidence="9">
    <location>
        <begin position="114"/>
        <end position="132"/>
    </location>
</feature>
<dbReference type="InterPro" id="IPR000276">
    <property type="entry name" value="GPCR_Rhodpsn"/>
</dbReference>
<dbReference type="PANTHER" id="PTHR24238">
    <property type="entry name" value="G-PROTEIN COUPLED RECEPTOR"/>
    <property type="match status" value="1"/>
</dbReference>
<evidence type="ECO:0000256" key="8">
    <source>
        <dbReference type="RuleBase" id="RU000688"/>
    </source>
</evidence>
<dbReference type="OMA" id="MANCIIY"/>
<proteinExistence type="inferred from homology"/>
<keyword evidence="4 8" id="KW-0297">G-protein coupled receptor</keyword>
<dbReference type="Proteomes" id="UP000005408">
    <property type="component" value="Unassembled WGS sequence"/>
</dbReference>
<organism evidence="11 12">
    <name type="scientific">Magallana gigas</name>
    <name type="common">Pacific oyster</name>
    <name type="synonym">Crassostrea gigas</name>
    <dbReference type="NCBI Taxonomy" id="29159"/>
    <lineage>
        <taxon>Eukaryota</taxon>
        <taxon>Metazoa</taxon>
        <taxon>Spiralia</taxon>
        <taxon>Lophotrochozoa</taxon>
        <taxon>Mollusca</taxon>
        <taxon>Bivalvia</taxon>
        <taxon>Autobranchia</taxon>
        <taxon>Pteriomorphia</taxon>
        <taxon>Ostreida</taxon>
        <taxon>Ostreoidea</taxon>
        <taxon>Ostreidae</taxon>
        <taxon>Magallana</taxon>
    </lineage>
</organism>
<keyword evidence="6 8" id="KW-0675">Receptor</keyword>
<dbReference type="InterPro" id="IPR017452">
    <property type="entry name" value="GPCR_Rhodpsn_7TM"/>
</dbReference>
<dbReference type="GO" id="GO:0004930">
    <property type="term" value="F:G protein-coupled receptor activity"/>
    <property type="evidence" value="ECO:0007669"/>
    <property type="project" value="UniProtKB-KW"/>
</dbReference>
<dbReference type="SUPFAM" id="SSF81321">
    <property type="entry name" value="Family A G protein-coupled receptor-like"/>
    <property type="match status" value="1"/>
</dbReference>
<evidence type="ECO:0000313" key="11">
    <source>
        <dbReference type="EnsemblMetazoa" id="G3846.2:cds"/>
    </source>
</evidence>
<dbReference type="GO" id="GO:0016020">
    <property type="term" value="C:membrane"/>
    <property type="evidence" value="ECO:0007669"/>
    <property type="project" value="UniProtKB-SubCell"/>
</dbReference>
<name>A0A8W8MY22_MAGGI</name>
<dbReference type="PANTHER" id="PTHR24238:SF47">
    <property type="entry name" value="ECDYSTEROIDS_DOPAMINE RECEPTOR-RELATED"/>
    <property type="match status" value="1"/>
</dbReference>
<keyword evidence="2 8" id="KW-0812">Transmembrane</keyword>
<dbReference type="EnsemblMetazoa" id="G3846.3">
    <property type="protein sequence ID" value="G3846.3:cds"/>
    <property type="gene ID" value="G3846"/>
</dbReference>
<dbReference type="EnsemblMetazoa" id="G3846.4">
    <property type="protein sequence ID" value="G3846.4:cds"/>
    <property type="gene ID" value="G3846"/>
</dbReference>
<dbReference type="PROSITE" id="PS00237">
    <property type="entry name" value="G_PROTEIN_RECEP_F1_1"/>
    <property type="match status" value="1"/>
</dbReference>
<comment type="subcellular location">
    <subcellularLocation>
        <location evidence="1">Membrane</location>
        <topology evidence="1">Multi-pass membrane protein</topology>
    </subcellularLocation>
</comment>
<dbReference type="AlphaFoldDB" id="A0A8W8MY22"/>
<keyword evidence="5 9" id="KW-0472">Membrane</keyword>
<comment type="similarity">
    <text evidence="8">Belongs to the G-protein coupled receptor 1 family.</text>
</comment>
<protein>
    <recommendedName>
        <fullName evidence="10">G-protein coupled receptors family 1 profile domain-containing protein</fullName>
    </recommendedName>
</protein>
<dbReference type="Pfam" id="PF00001">
    <property type="entry name" value="7tm_1"/>
    <property type="match status" value="1"/>
</dbReference>
<feature type="transmembrane region" description="Helical" evidence="9">
    <location>
        <begin position="74"/>
        <end position="102"/>
    </location>
</feature>
<evidence type="ECO:0000313" key="12">
    <source>
        <dbReference type="Proteomes" id="UP000005408"/>
    </source>
</evidence>
<keyword evidence="3 9" id="KW-1133">Transmembrane helix</keyword>
<dbReference type="Gene3D" id="1.20.1070.10">
    <property type="entry name" value="Rhodopsin 7-helix transmembrane proteins"/>
    <property type="match status" value="1"/>
</dbReference>
<dbReference type="PROSITE" id="PS50262">
    <property type="entry name" value="G_PROTEIN_RECEP_F1_2"/>
    <property type="match status" value="1"/>
</dbReference>
<feature type="transmembrane region" description="Helical" evidence="9">
    <location>
        <begin position="201"/>
        <end position="225"/>
    </location>
</feature>
<sequence>MSGDDLNLTCHTWVKDYLPRDRNITLELANQILVARLIGGVIFLAILIVIGLVGNAHVIYVYTRKFKNSNYRIYVLWLAILDIFNCSVSAPLVIIYLCNAVTFQSEVFCKIYRFILYFASICSTCALVVIAIDRCRKVTRPLGTQITTSQARLMCAACLGISLLLSWPALVLYGITDEPTGIPGLMGFRCLASGKTLQHLALFHIFHILFFLAVSSALIGIYVVIGRKIYVHTYFRDSVQTGSVQFAEESPQVKPKNENRPSPISQATLKRTTGTLFTVTLAYILSAIPHHVLSVIFFVNPAFDCSMTLIGGQFYYTFVWSYFINSAINPFIYSFRDSKFRHEVKKMYGLIM</sequence>
<evidence type="ECO:0000259" key="10">
    <source>
        <dbReference type="PROSITE" id="PS50262"/>
    </source>
</evidence>
<evidence type="ECO:0000256" key="9">
    <source>
        <dbReference type="SAM" id="Phobius"/>
    </source>
</evidence>
<evidence type="ECO:0000256" key="1">
    <source>
        <dbReference type="ARBA" id="ARBA00004141"/>
    </source>
</evidence>
<keyword evidence="7 8" id="KW-0807">Transducer</keyword>
<reference evidence="11" key="1">
    <citation type="submission" date="2022-08" db="UniProtKB">
        <authorList>
            <consortium name="EnsemblMetazoa"/>
        </authorList>
    </citation>
    <scope>IDENTIFICATION</scope>
    <source>
        <strain evidence="11">05x7-T-G4-1.051#20</strain>
    </source>
</reference>
<feature type="domain" description="G-protein coupled receptors family 1 profile" evidence="10">
    <location>
        <begin position="54"/>
        <end position="333"/>
    </location>
</feature>
<feature type="transmembrane region" description="Helical" evidence="9">
    <location>
        <begin position="314"/>
        <end position="335"/>
    </location>
</feature>
<feature type="transmembrane region" description="Helical" evidence="9">
    <location>
        <begin position="276"/>
        <end position="299"/>
    </location>
</feature>
<dbReference type="PRINTS" id="PR00237">
    <property type="entry name" value="GPCRRHODOPSN"/>
</dbReference>
<accession>A0A8W8MY22</accession>
<evidence type="ECO:0000256" key="7">
    <source>
        <dbReference type="ARBA" id="ARBA00023224"/>
    </source>
</evidence>
<evidence type="ECO:0000256" key="4">
    <source>
        <dbReference type="ARBA" id="ARBA00023040"/>
    </source>
</evidence>
<evidence type="ECO:0000256" key="2">
    <source>
        <dbReference type="ARBA" id="ARBA00022692"/>
    </source>
</evidence>
<dbReference type="CDD" id="cd00637">
    <property type="entry name" value="7tm_classA_rhodopsin-like"/>
    <property type="match status" value="1"/>
</dbReference>
<keyword evidence="12" id="KW-1185">Reference proteome</keyword>
<evidence type="ECO:0000256" key="6">
    <source>
        <dbReference type="ARBA" id="ARBA00023170"/>
    </source>
</evidence>
<evidence type="ECO:0000256" key="3">
    <source>
        <dbReference type="ARBA" id="ARBA00022989"/>
    </source>
</evidence>
<feature type="transmembrane region" description="Helical" evidence="9">
    <location>
        <begin position="153"/>
        <end position="175"/>
    </location>
</feature>
<dbReference type="EnsemblMetazoa" id="G3846.2">
    <property type="protein sequence ID" value="G3846.2:cds"/>
    <property type="gene ID" value="G3846"/>
</dbReference>
<evidence type="ECO:0000256" key="5">
    <source>
        <dbReference type="ARBA" id="ARBA00023136"/>
    </source>
</evidence>